<organism evidence="1 2">
    <name type="scientific">Streptomyces puniciscabiei</name>
    <dbReference type="NCBI Taxonomy" id="164348"/>
    <lineage>
        <taxon>Bacteria</taxon>
        <taxon>Bacillati</taxon>
        <taxon>Actinomycetota</taxon>
        <taxon>Actinomycetes</taxon>
        <taxon>Kitasatosporales</taxon>
        <taxon>Streptomycetaceae</taxon>
        <taxon>Streptomyces</taxon>
    </lineage>
</organism>
<dbReference type="Proteomes" id="UP000318103">
    <property type="component" value="Unassembled WGS sequence"/>
</dbReference>
<reference evidence="1 2" key="1">
    <citation type="submission" date="2019-06" db="EMBL/GenBank/DDBJ databases">
        <title>Sequencing the genomes of 1000 actinobacteria strains.</title>
        <authorList>
            <person name="Klenk H.-P."/>
        </authorList>
    </citation>
    <scope>NUCLEOTIDE SEQUENCE [LARGE SCALE GENOMIC DNA]</scope>
    <source>
        <strain evidence="1 2">DSM 41929</strain>
    </source>
</reference>
<dbReference type="OrthoDB" id="7281829at2"/>
<keyword evidence="2" id="KW-1185">Reference proteome</keyword>
<dbReference type="AlphaFoldDB" id="A0A542TIH0"/>
<gene>
    <name evidence="1" type="ORF">FB563_6781</name>
</gene>
<protein>
    <submittedName>
        <fullName evidence="1">Uncharacterized protein</fullName>
    </submittedName>
</protein>
<dbReference type="EMBL" id="VFNX01000002">
    <property type="protein sequence ID" value="TQK86634.1"/>
    <property type="molecule type" value="Genomic_DNA"/>
</dbReference>
<evidence type="ECO:0000313" key="2">
    <source>
        <dbReference type="Proteomes" id="UP000318103"/>
    </source>
</evidence>
<sequence>MPVDFLSDDQVFRYGRLAAEQSRNTATMPATVRRLKTASVDDALDLLDVLMDTRLLGRGGAGGRRS</sequence>
<dbReference type="RefSeq" id="WP_055708675.1">
    <property type="nucleotide sequence ID" value="NZ_JBPJFI010000001.1"/>
</dbReference>
<name>A0A542TIH0_9ACTN</name>
<evidence type="ECO:0000313" key="1">
    <source>
        <dbReference type="EMBL" id="TQK86634.1"/>
    </source>
</evidence>
<accession>A0A542TIH0</accession>
<proteinExistence type="predicted"/>
<comment type="caution">
    <text evidence="1">The sequence shown here is derived from an EMBL/GenBank/DDBJ whole genome shotgun (WGS) entry which is preliminary data.</text>
</comment>